<reference evidence="4" key="1">
    <citation type="journal article" date="2010" name="Science">
        <title>The genome of the Western clawed frog Xenopus tropicalis.</title>
        <authorList>
            <person name="Hellsten U."/>
            <person name="Harland R.M."/>
            <person name="Gilchrist M.J."/>
            <person name="Hendrix D."/>
            <person name="Jurka J."/>
            <person name="Kapitonov V."/>
            <person name="Ovcharenko I."/>
            <person name="Putnam N.H."/>
            <person name="Shu S."/>
            <person name="Taher L."/>
            <person name="Blitz I.L."/>
            <person name="Blumberg B."/>
            <person name="Dichmann D.S."/>
            <person name="Dubchak I."/>
            <person name="Amaya E."/>
            <person name="Detter J.C."/>
            <person name="Fletcher R."/>
            <person name="Gerhard D.S."/>
            <person name="Goodstein D."/>
            <person name="Graves T."/>
            <person name="Grigoriev I.V."/>
            <person name="Grimwood J."/>
            <person name="Kawashima T."/>
            <person name="Lindquist E."/>
            <person name="Lucas S.M."/>
            <person name="Mead P.E."/>
            <person name="Mitros T."/>
            <person name="Ogino H."/>
            <person name="Ohta Y."/>
            <person name="Poliakov A.V."/>
            <person name="Pollet N."/>
            <person name="Robert J."/>
            <person name="Salamov A."/>
            <person name="Sater A.K."/>
            <person name="Schmutz J."/>
            <person name="Terry A."/>
            <person name="Vize P.D."/>
            <person name="Warren W.C."/>
            <person name="Wells D."/>
            <person name="Wills A."/>
            <person name="Wilson R.K."/>
            <person name="Zimmerman L.B."/>
            <person name="Zorn A.M."/>
            <person name="Grainger R."/>
            <person name="Grammer T."/>
            <person name="Khokha M.K."/>
            <person name="Richardson P.M."/>
            <person name="Rokhsar D.S."/>
        </authorList>
    </citation>
    <scope>NUCLEOTIDE SEQUENCE [LARGE SCALE GENOMIC DNA]</scope>
    <source>
        <strain evidence="4">Nigerian</strain>
    </source>
</reference>
<evidence type="ECO:0000313" key="4">
    <source>
        <dbReference type="Ensembl" id="ENSXETP00000013260"/>
    </source>
</evidence>
<dbReference type="eggNOG" id="ENOG502S59T">
    <property type="taxonomic scope" value="Eukaryota"/>
</dbReference>
<keyword evidence="2" id="KW-0732">Signal</keyword>
<dbReference type="Ensembl" id="ENSXETT00000066783">
    <property type="protein sequence ID" value="ENSXETP00000087154"/>
    <property type="gene ID" value="ENSXETG00000039604"/>
</dbReference>
<evidence type="ECO:0000256" key="2">
    <source>
        <dbReference type="SAM" id="SignalP"/>
    </source>
</evidence>
<feature type="signal peptide" evidence="2">
    <location>
        <begin position="1"/>
        <end position="20"/>
    </location>
</feature>
<keyword evidence="1" id="KW-0812">Transmembrane</keyword>
<evidence type="ECO:0000259" key="3">
    <source>
        <dbReference type="PROSITE" id="PS50853"/>
    </source>
</evidence>
<dbReference type="Ensembl" id="ENSXETT00000013260">
    <property type="protein sequence ID" value="ENSXETP00000013260"/>
    <property type="gene ID" value="ENSXETG00000039604"/>
</dbReference>
<dbReference type="InParanoid" id="F7EM88"/>
<sequence length="314" mass="34181">MPLLAHALLLLLPLCQMVVCGPTSPSENGTQSLETSSRIFVGNDSVNLTTTAPVLTTNQSTRSLIPEVTGNRQSTRERLLYVTDDGWDDYYWDSPDNFDEKSTTKPPPAPQTPCPYDRCKHLEPECEEIQRKAGGNCLCPGLNGPTIAPDSPRIAEVIPGDKEISVAWCSPMSTVHGYRVLYGAPDSLLERGPILNNTYRLYAIENLLPGTSYRVCVVAFNGAGESPVNGGEVEEDDGWETGTLGPCRVLHTSSSSKSHIYLGIGVGLAILAVLGLAVLGYFLWKRKKGNMKVFGGEEMGIRNQSYRAESMDKL</sequence>
<keyword evidence="1" id="KW-0472">Membrane</keyword>
<dbReference type="AlphaFoldDB" id="F7EM88"/>
<dbReference type="GeneTree" id="ENSGT00940000162696"/>
<dbReference type="InterPro" id="IPR003961">
    <property type="entry name" value="FN3_dom"/>
</dbReference>
<feature type="transmembrane region" description="Helical" evidence="1">
    <location>
        <begin position="260"/>
        <end position="284"/>
    </location>
</feature>
<keyword evidence="1" id="KW-1133">Transmembrane helix</keyword>
<dbReference type="FunCoup" id="F7EM88">
    <property type="interactions" value="7"/>
</dbReference>
<dbReference type="SMART" id="SM00060">
    <property type="entry name" value="FN3"/>
    <property type="match status" value="1"/>
</dbReference>
<dbReference type="InterPro" id="IPR036116">
    <property type="entry name" value="FN3_sf"/>
</dbReference>
<accession>A0A6I8RQV1</accession>
<dbReference type="Pfam" id="PF00041">
    <property type="entry name" value="fn3"/>
    <property type="match status" value="1"/>
</dbReference>
<accession>F7EM88</accession>
<organism evidence="4">
    <name type="scientific">Xenopus tropicalis</name>
    <name type="common">Western clawed frog</name>
    <name type="synonym">Silurana tropicalis</name>
    <dbReference type="NCBI Taxonomy" id="8364"/>
    <lineage>
        <taxon>Eukaryota</taxon>
        <taxon>Metazoa</taxon>
        <taxon>Chordata</taxon>
        <taxon>Craniata</taxon>
        <taxon>Vertebrata</taxon>
        <taxon>Euteleostomi</taxon>
        <taxon>Amphibia</taxon>
        <taxon>Batrachia</taxon>
        <taxon>Anura</taxon>
        <taxon>Pipoidea</taxon>
        <taxon>Pipidae</taxon>
        <taxon>Xenopodinae</taxon>
        <taxon>Xenopus</taxon>
        <taxon>Silurana</taxon>
    </lineage>
</organism>
<reference evidence="4" key="2">
    <citation type="submission" date="2011-06" db="UniProtKB">
        <authorList>
            <consortium name="Ensembl"/>
        </authorList>
    </citation>
    <scope>IDENTIFICATION</scope>
</reference>
<dbReference type="HOGENOM" id="CLU_933725_0_0_1"/>
<dbReference type="SUPFAM" id="SSF49265">
    <property type="entry name" value="Fibronectin type III"/>
    <property type="match status" value="1"/>
</dbReference>
<dbReference type="InterPro" id="IPR013783">
    <property type="entry name" value="Ig-like_fold"/>
</dbReference>
<dbReference type="CDD" id="cd00063">
    <property type="entry name" value="FN3"/>
    <property type="match status" value="1"/>
</dbReference>
<protein>
    <recommendedName>
        <fullName evidence="3">Fibronectin type-III domain-containing protein</fullName>
    </recommendedName>
</protein>
<dbReference type="Bgee" id="ENSXETG00000039604">
    <property type="expression patterns" value="Expressed in skeletal muscle tissue and 12 other cell types or tissues"/>
</dbReference>
<dbReference type="Gene3D" id="2.60.40.10">
    <property type="entry name" value="Immunoglobulins"/>
    <property type="match status" value="1"/>
</dbReference>
<evidence type="ECO:0000256" key="1">
    <source>
        <dbReference type="SAM" id="Phobius"/>
    </source>
</evidence>
<feature type="chain" id="PRO_5033973795" description="Fibronectin type-III domain-containing protein" evidence="2">
    <location>
        <begin position="21"/>
        <end position="314"/>
    </location>
</feature>
<name>F7EM88_XENTR</name>
<dbReference type="PROSITE" id="PS50853">
    <property type="entry name" value="FN3"/>
    <property type="match status" value="1"/>
</dbReference>
<proteinExistence type="predicted"/>
<feature type="domain" description="Fibronectin type-III" evidence="3">
    <location>
        <begin position="148"/>
        <end position="246"/>
    </location>
</feature>